<reference evidence="2" key="2">
    <citation type="submission" date="2020-08" db="EMBL/GenBank/DDBJ databases">
        <title>Draft Genome Sequence of Cumin Blight Pathogen Alternaria burnsii.</title>
        <authorList>
            <person name="Feng Z."/>
        </authorList>
    </citation>
    <scope>NUCLEOTIDE SEQUENCE</scope>
    <source>
        <strain evidence="2">CBS107.38</strain>
    </source>
</reference>
<sequence length="1876" mass="208745">MNSEFARWDGSKHQYESQWGASRPEAPPAPCALPYAFAEPFPQLTNGFQQLQVGKHSRTRTTPVVTRTHITRHGSEPNPMRPLSSGGEAHMAPYQSLSPPHRSASYSKPSPLEDLRKSRRWPPKGYRSEDAMEPEQAEELICAGASSFKGYCDAIANAPAGYDRFYAVMEAEHQSRTDRATFQQEAYRDISLNMTGASDSQFPWLAHEYPCMAYAFGKSAGTTTLNYWVSKCGSSNPPMQFASEVKPRKIKLLQILDRLQNLESGLNEDDPEELYRYLYGTLIEDSEQFDEERRHVRIDQQITDLITVLSNPKWIDFSHPKNQVVAKFFDSPDQRKKQEFFHQLLLSVELYLRIHSKHHSEKSKRKLILQLPAIITWDLAVAQRWLENMEISKTRISNTQSTFSFDLRSKSRQIEALRKFAATLKWPNMDEVEYVLDEQDLDERALEDRSADAMSWFSGIILPGRTLPWLIMNSLIDCDRDTGDALKYLTHMHPASGFQYRANTYWSSQSIVGKVLGAARGVKQIAGWIGPCIYTPDLKRTECVKVRQQESPDPMLFSVDVESMDQRTSPLGAPDDSYPVDDYIVPMPDTEDVTDLIRMEKLRFMPVKERPEGTRHAVGPPMVFDAAISFACGGESWPMKLRYNVDFINAFPCHQGPHVLFYDFSFKAIKIDEGLVDIQDWGNQSGRIPRPTSSKSSPGKKALALMNEKQKSAHEQVTNVLVIEALGVSDNEVFARAWCAHHGHSAIVANIKETCMSCAIREAYAACVAVVILTEGGVVKENDTEIYGTHPLPITRLLSVYAMGRSMIPPALNELSNPSTPEAQVTALQNLKNEIVGHEQRKELAVTHGVVKPLAGLLRAEARKGGKRRRNVTNGHSSGLFNDSRKDMEEWTTEDELRFQATLVVGSLANGGPAFVAPLLAGHVLPPLLEALRPSETPSKLVTTTLKTLNQIIDAVNQEKPWLDTSDSSSRSSLAFAVNESIYTRFVIDSLAEILAQPAGTMKANQQIEATIRLIMKTCIEDNQKKMLVDSGILDLLADKLATVAAMDDRIPATEWKQSNRERLPRACLPDILEAISAVIKDSHFYTARFLYSHSIQQLFGWPKERTSALDASNTSQAASWDKLIPRVQTMASKSDPYIKQWPALGAYASAAGDSYSRLPSMESLQQTSSRSVITDESESPLFIWLMYVARRGEGRERLSACWLLALLKKFGERWPLNDPSKTTRERHFSYLIIPLVEKMIEDSSPTSEQTKKASTLSPAAKDELRFVLERSPVVLAELVAGNKSLQTAAVHTRTLPTLIQILKKSFDVPATSSKPLWQPRSSSNEVRDPSIDPASSTLGRSGLSADLLHAFRYRESVLLALAAIAGDQDSLRKMVIEMGAATHIIEALVPYRGTNEQGASSSAKDGNPDAVLIAACKVTRSLSRSVSVLRTSLIDHGVAQPIFELLTHPNVKVQIAATEVITNLVLDVSPMRTEILESGVLGTLCEQCRSANFDLRFGSLWALKHLCLGLPHAMKIQCLEELGVGWLVQVLNGEPSKPAMGTPNAAGEQVDILNAVDEPHMDVDDEPSSENDDDDAMTESIPSMRRHQRPGSRYTSATNIRDRLQQIKNDEQDHRLNSERDDIRIQEQALDFIRNFVSEDKASGEMIDHLLKTFGHSRFFEILDAKIRPKHSSLSTSLSQSQTSPSAPSYWPSNSHRTPFSSSTNNPGQSNWATYPATELILAAVYILVHLANGRPQHRSLLISQTTLMQHVLPLFTHPRRDVRVACSWMLHNLVWVEDHTDEAATRERAISLRQLGFEEGAKQLGRDVDTDVKQRAIVSIEQFDKLLNGGSGHGRGGGFGSPSGFGGGEGGVGGLAGMGGRLSAMHGWRHDSRG</sequence>
<organism evidence="2 3">
    <name type="scientific">Alternaria burnsii</name>
    <dbReference type="NCBI Taxonomy" id="1187904"/>
    <lineage>
        <taxon>Eukaryota</taxon>
        <taxon>Fungi</taxon>
        <taxon>Dikarya</taxon>
        <taxon>Ascomycota</taxon>
        <taxon>Pezizomycotina</taxon>
        <taxon>Dothideomycetes</taxon>
        <taxon>Pleosporomycetidae</taxon>
        <taxon>Pleosporales</taxon>
        <taxon>Pleosporineae</taxon>
        <taxon>Pleosporaceae</taxon>
        <taxon>Alternaria</taxon>
        <taxon>Alternaria sect. Alternaria</taxon>
    </lineage>
</organism>
<dbReference type="EMBL" id="JAAABM010000003">
    <property type="protein sequence ID" value="KAF7679364.1"/>
    <property type="molecule type" value="Genomic_DNA"/>
</dbReference>
<proteinExistence type="predicted"/>
<feature type="compositionally biased region" description="Polar residues" evidence="1">
    <location>
        <begin position="1311"/>
        <end position="1325"/>
    </location>
</feature>
<keyword evidence="3" id="KW-1185">Reference proteome</keyword>
<reference evidence="2" key="1">
    <citation type="submission" date="2020-01" db="EMBL/GenBank/DDBJ databases">
        <authorList>
            <person name="Feng Z.H.Z."/>
        </authorList>
    </citation>
    <scope>NUCLEOTIDE SEQUENCE</scope>
    <source>
        <strain evidence="2">CBS107.38</strain>
    </source>
</reference>
<dbReference type="PANTHER" id="PTHR42345">
    <property type="entry name" value="TPR_REGION DOMAIN-CONTAINING PROTEIN"/>
    <property type="match status" value="1"/>
</dbReference>
<dbReference type="InterPro" id="IPR000225">
    <property type="entry name" value="Armadillo"/>
</dbReference>
<feature type="region of interest" description="Disordered" evidence="1">
    <location>
        <begin position="1561"/>
        <end position="1600"/>
    </location>
</feature>
<feature type="compositionally biased region" description="Basic and acidic residues" evidence="1">
    <location>
        <begin position="1"/>
        <end position="15"/>
    </location>
</feature>
<feature type="region of interest" description="Disordered" evidence="1">
    <location>
        <begin position="68"/>
        <end position="134"/>
    </location>
</feature>
<feature type="region of interest" description="Disordered" evidence="1">
    <location>
        <begin position="1831"/>
        <end position="1854"/>
    </location>
</feature>
<gene>
    <name evidence="2" type="ORF">GT037_003112</name>
</gene>
<dbReference type="Proteomes" id="UP000596902">
    <property type="component" value="Unassembled WGS sequence"/>
</dbReference>
<protein>
    <submittedName>
        <fullName evidence="2">Armadillo repeat domain containing protein</fullName>
    </submittedName>
</protein>
<feature type="region of interest" description="Disordered" evidence="1">
    <location>
        <begin position="1675"/>
        <end position="1709"/>
    </location>
</feature>
<dbReference type="InterPro" id="IPR011989">
    <property type="entry name" value="ARM-like"/>
</dbReference>
<dbReference type="SMART" id="SM00185">
    <property type="entry name" value="ARM"/>
    <property type="match status" value="5"/>
</dbReference>
<dbReference type="PANTHER" id="PTHR42345:SF1">
    <property type="entry name" value="VTC DOMAIN-CONTAINING PROTEIN"/>
    <property type="match status" value="1"/>
</dbReference>
<dbReference type="InterPro" id="IPR016024">
    <property type="entry name" value="ARM-type_fold"/>
</dbReference>
<feature type="compositionally biased region" description="Polar residues" evidence="1">
    <location>
        <begin position="1692"/>
        <end position="1709"/>
    </location>
</feature>
<accession>A0A8H7BCR2</accession>
<feature type="region of interest" description="Disordered" evidence="1">
    <location>
        <begin position="1"/>
        <end position="29"/>
    </location>
</feature>
<feature type="compositionally biased region" description="Acidic residues" evidence="1">
    <location>
        <begin position="1564"/>
        <end position="1578"/>
    </location>
</feature>
<evidence type="ECO:0000256" key="1">
    <source>
        <dbReference type="SAM" id="MobiDB-lite"/>
    </source>
</evidence>
<dbReference type="SUPFAM" id="SSF48371">
    <property type="entry name" value="ARM repeat"/>
    <property type="match status" value="1"/>
</dbReference>
<feature type="region of interest" description="Disordered" evidence="1">
    <location>
        <begin position="1311"/>
        <end position="1338"/>
    </location>
</feature>
<dbReference type="Gene3D" id="1.25.10.10">
    <property type="entry name" value="Leucine-rich Repeat Variant"/>
    <property type="match status" value="3"/>
</dbReference>
<evidence type="ECO:0000313" key="2">
    <source>
        <dbReference type="EMBL" id="KAF7679364.1"/>
    </source>
</evidence>
<dbReference type="RefSeq" id="XP_038789437.1">
    <property type="nucleotide sequence ID" value="XM_038928159.1"/>
</dbReference>
<name>A0A8H7BCR2_9PLEO</name>
<feature type="compositionally biased region" description="Low complexity" evidence="1">
    <location>
        <begin position="1675"/>
        <end position="1690"/>
    </location>
</feature>
<comment type="caution">
    <text evidence="2">The sequence shown here is derived from an EMBL/GenBank/DDBJ whole genome shotgun (WGS) entry which is preliminary data.</text>
</comment>
<dbReference type="GeneID" id="62201337"/>
<evidence type="ECO:0000313" key="3">
    <source>
        <dbReference type="Proteomes" id="UP000596902"/>
    </source>
</evidence>